<dbReference type="EMBL" id="FZPD01000002">
    <property type="protein sequence ID" value="SNS80066.1"/>
    <property type="molecule type" value="Genomic_DNA"/>
</dbReference>
<dbReference type="Proteomes" id="UP000198393">
    <property type="component" value="Unassembled WGS sequence"/>
</dbReference>
<name>A0A239HF81_EKHLU</name>
<organism evidence="1 2">
    <name type="scientific">Ekhidna lutea</name>
    <dbReference type="NCBI Taxonomy" id="447679"/>
    <lineage>
        <taxon>Bacteria</taxon>
        <taxon>Pseudomonadati</taxon>
        <taxon>Bacteroidota</taxon>
        <taxon>Cytophagia</taxon>
        <taxon>Cytophagales</taxon>
        <taxon>Reichenbachiellaceae</taxon>
        <taxon>Ekhidna</taxon>
    </lineage>
</organism>
<accession>A0A239HF81</accession>
<dbReference type="RefSeq" id="WP_089356031.1">
    <property type="nucleotide sequence ID" value="NZ_FZPD01000002.1"/>
</dbReference>
<dbReference type="AlphaFoldDB" id="A0A239HF81"/>
<dbReference type="OrthoDB" id="3078521at2"/>
<dbReference type="Pfam" id="PF21840">
    <property type="entry name" value="DUF6899"/>
    <property type="match status" value="1"/>
</dbReference>
<reference evidence="1 2" key="1">
    <citation type="submission" date="2017-06" db="EMBL/GenBank/DDBJ databases">
        <authorList>
            <person name="Kim H.J."/>
            <person name="Triplett B.A."/>
        </authorList>
    </citation>
    <scope>NUCLEOTIDE SEQUENCE [LARGE SCALE GENOMIC DNA]</scope>
    <source>
        <strain evidence="1 2">DSM 19307</strain>
    </source>
</reference>
<evidence type="ECO:0000313" key="2">
    <source>
        <dbReference type="Proteomes" id="UP000198393"/>
    </source>
</evidence>
<protein>
    <submittedName>
        <fullName evidence="1">Uncharacterized protein</fullName>
    </submittedName>
</protein>
<gene>
    <name evidence="1" type="ORF">SAMN05421640_1285</name>
</gene>
<keyword evidence="2" id="KW-1185">Reference proteome</keyword>
<evidence type="ECO:0000313" key="1">
    <source>
        <dbReference type="EMBL" id="SNS80066.1"/>
    </source>
</evidence>
<proteinExistence type="predicted"/>
<dbReference type="InterPro" id="IPR054194">
    <property type="entry name" value="DUF6899"/>
</dbReference>
<sequence length="82" mass="9601">MPYIKQEDRPKLDQLVEQMKEAGIAANGDLNYLLYAFCKRHVSPSYNNYKNFIGELNQCATEIERRILAPYEDEKMRENGDV</sequence>